<evidence type="ECO:0000313" key="2">
    <source>
        <dbReference type="EMBL" id="KLU90260.1"/>
    </source>
</evidence>
<dbReference type="OrthoDB" id="10611669at2759"/>
<feature type="compositionally biased region" description="Pro residues" evidence="1">
    <location>
        <begin position="393"/>
        <end position="402"/>
    </location>
</feature>
<sequence length="442" mass="47158">MDNAHLHNPFMSASQSSNNSPNLRKDKAHTLVSSPKKNHTSALNLVWTDSESESEDPARKSTNLDLGKSLLWTGPEGCNAGMLAIWDGDSAAASDADVGMSHNNITTTIQGVEDNDLAPTENGNPGLPPRVPTPFPFLKPTGSKTPAYKAPAYKAPAYEAPVLPRSAACLSLPSLTKPCSSVLGAPSASTHEPSTWPVPAMQYMPASALDPNSPGLVTSPHRGNWNMGPPVLPRSAFPFNSSEQNSPGGLPLYAPKPATWHQPTLYDRTPSKAPEPMGVPLEFQTHSTGPVEPSYLTNLLDPAKSAGVAKLPAPATSSDVMMPPGVASWQAPIRRPGLSRDQQDFLDRLKQGYLDGNWRRRADEMFPHCRPATGWPDNIFTPKALLDLLTTPASPPPSPPWPQHAMLDPAKKPGPSMLPPVLPPGTGPVNILAGREQLLPRG</sequence>
<dbReference type="VEuPathDB" id="FungiDB:MAPG_09224"/>
<protein>
    <submittedName>
        <fullName evidence="2">Uncharacterized protein</fullName>
    </submittedName>
</protein>
<gene>
    <name evidence="2" type="ORF">MAPG_09224</name>
</gene>
<dbReference type="AlphaFoldDB" id="A0A0H2U1N6"/>
<organism evidence="2">
    <name type="scientific">Magnaporthiopsis poae (strain ATCC 64411 / 73-15)</name>
    <name type="common">Kentucky bluegrass fungus</name>
    <name type="synonym">Magnaporthe poae</name>
    <dbReference type="NCBI Taxonomy" id="644358"/>
    <lineage>
        <taxon>Eukaryota</taxon>
        <taxon>Fungi</taxon>
        <taxon>Dikarya</taxon>
        <taxon>Ascomycota</taxon>
        <taxon>Pezizomycotina</taxon>
        <taxon>Sordariomycetes</taxon>
        <taxon>Sordariomycetidae</taxon>
        <taxon>Magnaporthales</taxon>
        <taxon>Magnaporthaceae</taxon>
        <taxon>Magnaporthiopsis</taxon>
    </lineage>
</organism>
<proteinExistence type="predicted"/>
<feature type="region of interest" description="Disordered" evidence="1">
    <location>
        <begin position="392"/>
        <end position="442"/>
    </location>
</feature>
<evidence type="ECO:0000256" key="1">
    <source>
        <dbReference type="SAM" id="MobiDB-lite"/>
    </source>
</evidence>
<feature type="non-terminal residue" evidence="2">
    <location>
        <position position="442"/>
    </location>
</feature>
<reference evidence="2" key="1">
    <citation type="submission" date="2010-05" db="EMBL/GenBank/DDBJ databases">
        <title>The Genome Sequence of Magnaporthe poae strain ATCC 64411.</title>
        <authorList>
            <consortium name="The Broad Institute Genome Sequencing Platform"/>
            <consortium name="Broad Institute Genome Sequencing Center for Infectious Disease"/>
            <person name="Ma L.-J."/>
            <person name="Dead R."/>
            <person name="Young S."/>
            <person name="Zeng Q."/>
            <person name="Koehrsen M."/>
            <person name="Alvarado L."/>
            <person name="Berlin A."/>
            <person name="Chapman S.B."/>
            <person name="Chen Z."/>
            <person name="Freedman E."/>
            <person name="Gellesch M."/>
            <person name="Goldberg J."/>
            <person name="Griggs A."/>
            <person name="Gujja S."/>
            <person name="Heilman E.R."/>
            <person name="Heiman D."/>
            <person name="Hepburn T."/>
            <person name="Howarth C."/>
            <person name="Jen D."/>
            <person name="Larson L."/>
            <person name="Mehta T."/>
            <person name="Neiman D."/>
            <person name="Pearson M."/>
            <person name="Roberts A."/>
            <person name="Saif S."/>
            <person name="Shea T."/>
            <person name="Shenoy N."/>
            <person name="Sisk P."/>
            <person name="Stolte C."/>
            <person name="Sykes S."/>
            <person name="Walk T."/>
            <person name="White J."/>
            <person name="Yandava C."/>
            <person name="Haas B."/>
            <person name="Nusbaum C."/>
            <person name="Birren B."/>
        </authorList>
    </citation>
    <scope>NUCLEOTIDE SEQUENCE</scope>
    <source>
        <strain evidence="2">ATCC 64411</strain>
    </source>
</reference>
<feature type="compositionally biased region" description="Pro residues" evidence="1">
    <location>
        <begin position="416"/>
        <end position="426"/>
    </location>
</feature>
<feature type="compositionally biased region" description="Polar residues" evidence="1">
    <location>
        <begin position="31"/>
        <end position="49"/>
    </location>
</feature>
<accession>A0A0H2U1N6</accession>
<feature type="compositionally biased region" description="Polar residues" evidence="1">
    <location>
        <begin position="11"/>
        <end position="22"/>
    </location>
</feature>
<reference evidence="2" key="2">
    <citation type="submission" date="2011-03" db="EMBL/GenBank/DDBJ databases">
        <title>Annotation of Magnaporthe poae ATCC 64411.</title>
        <authorList>
            <person name="Ma L.-J."/>
            <person name="Dead R."/>
            <person name="Young S.K."/>
            <person name="Zeng Q."/>
            <person name="Gargeya S."/>
            <person name="Fitzgerald M."/>
            <person name="Haas B."/>
            <person name="Abouelleil A."/>
            <person name="Alvarado L."/>
            <person name="Arachchi H.M."/>
            <person name="Berlin A."/>
            <person name="Brown A."/>
            <person name="Chapman S.B."/>
            <person name="Chen Z."/>
            <person name="Dunbar C."/>
            <person name="Freedman E."/>
            <person name="Gearin G."/>
            <person name="Gellesch M."/>
            <person name="Goldberg J."/>
            <person name="Griggs A."/>
            <person name="Gujja S."/>
            <person name="Heiman D."/>
            <person name="Howarth C."/>
            <person name="Larson L."/>
            <person name="Lui A."/>
            <person name="MacDonald P.J.P."/>
            <person name="Mehta T."/>
            <person name="Montmayeur A."/>
            <person name="Murphy C."/>
            <person name="Neiman D."/>
            <person name="Pearson M."/>
            <person name="Priest M."/>
            <person name="Roberts A."/>
            <person name="Saif S."/>
            <person name="Shea T."/>
            <person name="Shenoy N."/>
            <person name="Sisk P."/>
            <person name="Stolte C."/>
            <person name="Sykes S."/>
            <person name="Yandava C."/>
            <person name="Wortman J."/>
            <person name="Nusbaum C."/>
            <person name="Birren B."/>
        </authorList>
    </citation>
    <scope>NUCLEOTIDE SEQUENCE</scope>
    <source>
        <strain evidence="2">ATCC 64411</strain>
    </source>
</reference>
<feature type="region of interest" description="Disordered" evidence="1">
    <location>
        <begin position="1"/>
        <end position="61"/>
    </location>
</feature>
<dbReference type="EMBL" id="GL876974">
    <property type="protein sequence ID" value="KLU90260.1"/>
    <property type="molecule type" value="Genomic_DNA"/>
</dbReference>
<name>A0A0H2U1N6_MAGP6</name>